<organism evidence="2 3">
    <name type="scientific">Sclerotinia borealis (strain F-4128)</name>
    <dbReference type="NCBI Taxonomy" id="1432307"/>
    <lineage>
        <taxon>Eukaryota</taxon>
        <taxon>Fungi</taxon>
        <taxon>Dikarya</taxon>
        <taxon>Ascomycota</taxon>
        <taxon>Pezizomycotina</taxon>
        <taxon>Leotiomycetes</taxon>
        <taxon>Helotiales</taxon>
        <taxon>Sclerotiniaceae</taxon>
        <taxon>Sclerotinia</taxon>
    </lineage>
</organism>
<proteinExistence type="predicted"/>
<evidence type="ECO:0000313" key="3">
    <source>
        <dbReference type="Proteomes" id="UP000019487"/>
    </source>
</evidence>
<reference evidence="2 3" key="1">
    <citation type="journal article" date="2014" name="Genome Announc.">
        <title>Draft genome sequence of Sclerotinia borealis, a psychrophilic plant pathogenic fungus.</title>
        <authorList>
            <person name="Mardanov A.V."/>
            <person name="Beletsky A.V."/>
            <person name="Kadnikov V.V."/>
            <person name="Ignatov A.N."/>
            <person name="Ravin N.V."/>
        </authorList>
    </citation>
    <scope>NUCLEOTIDE SEQUENCE [LARGE SCALE GENOMIC DNA]</scope>
    <source>
        <strain evidence="3">F-4157</strain>
    </source>
</reference>
<keyword evidence="3" id="KW-1185">Reference proteome</keyword>
<sequence>MRSPVGYVLKQTPDTLRRLQDMYAKAAEFSYQIWTEKEFTKVGDPSEFLGQPYSCNGKRSYLHNSVNLYSGDESETEGQLISMVARPMLEEYGGRQSYHDKYRPNYLVANTWLEAIVWMHNPNPDDPDDGPDVKPKALPRRVDPSTLEPPGARLLRGLDTVTLLDLVKPHLDAFADELRPLVEGLREEITRLKSEGGEKKLYDINSSVEIKAMRKKHNKEIKLRDRQVQQLQQEIGEMSLEIKRLKPEFH</sequence>
<dbReference type="Proteomes" id="UP000019487">
    <property type="component" value="Unassembled WGS sequence"/>
</dbReference>
<protein>
    <submittedName>
        <fullName evidence="2">Uncharacterized protein</fullName>
    </submittedName>
</protein>
<dbReference type="OrthoDB" id="3516401at2759"/>
<feature type="compositionally biased region" description="Basic and acidic residues" evidence="1">
    <location>
        <begin position="131"/>
        <end position="143"/>
    </location>
</feature>
<dbReference type="EMBL" id="AYSA01000258">
    <property type="protein sequence ID" value="ESZ94269.1"/>
    <property type="molecule type" value="Genomic_DNA"/>
</dbReference>
<evidence type="ECO:0000313" key="2">
    <source>
        <dbReference type="EMBL" id="ESZ94269.1"/>
    </source>
</evidence>
<accession>W9CHT8</accession>
<gene>
    <name evidence="2" type="ORF">SBOR_5337</name>
</gene>
<name>W9CHT8_SCLBF</name>
<comment type="caution">
    <text evidence="2">The sequence shown here is derived from an EMBL/GenBank/DDBJ whole genome shotgun (WGS) entry which is preliminary data.</text>
</comment>
<evidence type="ECO:0000256" key="1">
    <source>
        <dbReference type="SAM" id="MobiDB-lite"/>
    </source>
</evidence>
<feature type="region of interest" description="Disordered" evidence="1">
    <location>
        <begin position="123"/>
        <end position="151"/>
    </location>
</feature>
<dbReference type="HOGENOM" id="CLU_1111902_0_0_1"/>
<dbReference type="AlphaFoldDB" id="W9CHT8"/>